<accession>A0A1G8ZW71</accession>
<dbReference type="Gene3D" id="3.40.50.150">
    <property type="entry name" value="Vaccinia Virus protein VP39"/>
    <property type="match status" value="1"/>
</dbReference>
<evidence type="ECO:0000259" key="4">
    <source>
        <dbReference type="Pfam" id="PF13649"/>
    </source>
</evidence>
<dbReference type="RefSeq" id="WP_093610438.1">
    <property type="nucleotide sequence ID" value="NZ_FNFF01000005.1"/>
</dbReference>
<dbReference type="AlphaFoldDB" id="A0A1G8ZW71"/>
<evidence type="ECO:0000256" key="1">
    <source>
        <dbReference type="ARBA" id="ARBA00022603"/>
    </source>
</evidence>
<dbReference type="GO" id="GO:0008168">
    <property type="term" value="F:methyltransferase activity"/>
    <property type="evidence" value="ECO:0007669"/>
    <property type="project" value="UniProtKB-KW"/>
</dbReference>
<keyword evidence="6" id="KW-1185">Reference proteome</keyword>
<evidence type="ECO:0000313" key="5">
    <source>
        <dbReference type="EMBL" id="SDK19366.1"/>
    </source>
</evidence>
<protein>
    <submittedName>
        <fullName evidence="5">Methyltransferase domain-containing protein</fullName>
    </submittedName>
</protein>
<dbReference type="EMBL" id="FNFF01000005">
    <property type="protein sequence ID" value="SDK19366.1"/>
    <property type="molecule type" value="Genomic_DNA"/>
</dbReference>
<dbReference type="STRING" id="417292.SAMN05421806_105229"/>
<evidence type="ECO:0000256" key="2">
    <source>
        <dbReference type="ARBA" id="ARBA00022679"/>
    </source>
</evidence>
<evidence type="ECO:0000313" key="6">
    <source>
        <dbReference type="Proteomes" id="UP000199155"/>
    </source>
</evidence>
<keyword evidence="2 5" id="KW-0808">Transferase</keyword>
<dbReference type="Pfam" id="PF13649">
    <property type="entry name" value="Methyltransf_25"/>
    <property type="match status" value="1"/>
</dbReference>
<sequence length="231" mass="25005">MTDVTASYDSASYLAATRTSYDTIAAECHRRWAGELAKNPFERAMLDAFAELARGRGPVADVGCGTGRVTEYLAARGLDAFGIDLSPGMLAIARANNPDLRFIEGSMTALDLEDASVGALLAWYSTIHVPWDDLPGVFAEFHRVLTPGAPLLVSFQIGDAPLHMTEAWGHTFDLVFHRRTPQAMADLLSGAGFEERARLVRRAETEGASPERTDQAFLTFRKPNAAATTGT</sequence>
<keyword evidence="1 5" id="KW-0489">Methyltransferase</keyword>
<name>A0A1G8ZW71_9ACTN</name>
<organism evidence="5 6">
    <name type="scientific">Streptomyces indicus</name>
    <dbReference type="NCBI Taxonomy" id="417292"/>
    <lineage>
        <taxon>Bacteria</taxon>
        <taxon>Bacillati</taxon>
        <taxon>Actinomycetota</taxon>
        <taxon>Actinomycetes</taxon>
        <taxon>Kitasatosporales</taxon>
        <taxon>Streptomycetaceae</taxon>
        <taxon>Streptomyces</taxon>
    </lineage>
</organism>
<dbReference type="InterPro" id="IPR041698">
    <property type="entry name" value="Methyltransf_25"/>
</dbReference>
<keyword evidence="3" id="KW-0949">S-adenosyl-L-methionine</keyword>
<dbReference type="PANTHER" id="PTHR43464:SF19">
    <property type="entry name" value="UBIQUINONE BIOSYNTHESIS O-METHYLTRANSFERASE, MITOCHONDRIAL"/>
    <property type="match status" value="1"/>
</dbReference>
<dbReference type="Proteomes" id="UP000199155">
    <property type="component" value="Unassembled WGS sequence"/>
</dbReference>
<dbReference type="CDD" id="cd02440">
    <property type="entry name" value="AdoMet_MTases"/>
    <property type="match status" value="1"/>
</dbReference>
<proteinExistence type="predicted"/>
<reference evidence="5 6" key="1">
    <citation type="submission" date="2016-10" db="EMBL/GenBank/DDBJ databases">
        <authorList>
            <person name="de Groot N.N."/>
        </authorList>
    </citation>
    <scope>NUCLEOTIDE SEQUENCE [LARGE SCALE GENOMIC DNA]</scope>
    <source>
        <strain evidence="5 6">CGMCC 4.5727</strain>
    </source>
</reference>
<dbReference type="PANTHER" id="PTHR43464">
    <property type="entry name" value="METHYLTRANSFERASE"/>
    <property type="match status" value="1"/>
</dbReference>
<evidence type="ECO:0000256" key="3">
    <source>
        <dbReference type="ARBA" id="ARBA00022691"/>
    </source>
</evidence>
<dbReference type="OrthoDB" id="9805171at2"/>
<dbReference type="InterPro" id="IPR029063">
    <property type="entry name" value="SAM-dependent_MTases_sf"/>
</dbReference>
<dbReference type="SUPFAM" id="SSF53335">
    <property type="entry name" value="S-adenosyl-L-methionine-dependent methyltransferases"/>
    <property type="match status" value="1"/>
</dbReference>
<dbReference type="GO" id="GO:0032259">
    <property type="term" value="P:methylation"/>
    <property type="evidence" value="ECO:0007669"/>
    <property type="project" value="UniProtKB-KW"/>
</dbReference>
<feature type="domain" description="Methyltransferase" evidence="4">
    <location>
        <begin position="59"/>
        <end position="148"/>
    </location>
</feature>
<gene>
    <name evidence="5" type="ORF">SAMN05421806_105229</name>
</gene>